<accession>A0A9X1QYS7</accession>
<dbReference type="RefSeq" id="WP_237602843.1">
    <property type="nucleotide sequence ID" value="NZ_JAIRBA010000014.1"/>
</dbReference>
<feature type="region of interest" description="Disordered" evidence="1">
    <location>
        <begin position="1"/>
        <end position="45"/>
    </location>
</feature>
<protein>
    <submittedName>
        <fullName evidence="2">Uncharacterized protein</fullName>
    </submittedName>
</protein>
<organism evidence="2 3">
    <name type="scientific">Aequorivita vitellina</name>
    <dbReference type="NCBI Taxonomy" id="2874475"/>
    <lineage>
        <taxon>Bacteria</taxon>
        <taxon>Pseudomonadati</taxon>
        <taxon>Bacteroidota</taxon>
        <taxon>Flavobacteriia</taxon>
        <taxon>Flavobacteriales</taxon>
        <taxon>Flavobacteriaceae</taxon>
        <taxon>Aequorivita</taxon>
    </lineage>
</organism>
<dbReference type="AlphaFoldDB" id="A0A9X1QYS7"/>
<feature type="compositionally biased region" description="Basic and acidic residues" evidence="1">
    <location>
        <begin position="8"/>
        <end position="45"/>
    </location>
</feature>
<evidence type="ECO:0000313" key="2">
    <source>
        <dbReference type="EMBL" id="MCG2419054.1"/>
    </source>
</evidence>
<evidence type="ECO:0000313" key="3">
    <source>
        <dbReference type="Proteomes" id="UP001139461"/>
    </source>
</evidence>
<reference evidence="2" key="1">
    <citation type="submission" date="2021-09" db="EMBL/GenBank/DDBJ databases">
        <title>Genome of Aequorivita sp. strain F47161.</title>
        <authorList>
            <person name="Wang Y."/>
        </authorList>
    </citation>
    <scope>NUCLEOTIDE SEQUENCE</scope>
    <source>
        <strain evidence="2">F47161</strain>
    </source>
</reference>
<proteinExistence type="predicted"/>
<gene>
    <name evidence="2" type="ORF">K8089_08465</name>
</gene>
<dbReference type="EMBL" id="JAIRBA010000014">
    <property type="protein sequence ID" value="MCG2419054.1"/>
    <property type="molecule type" value="Genomic_DNA"/>
</dbReference>
<keyword evidence="3" id="KW-1185">Reference proteome</keyword>
<sequence length="45" mass="5289">MGDTTNGFDKKRDHNQYGEVEKDPEDTKKERDLPKRPNKGVEEKK</sequence>
<name>A0A9X1QYS7_9FLAO</name>
<dbReference type="Proteomes" id="UP001139461">
    <property type="component" value="Unassembled WGS sequence"/>
</dbReference>
<evidence type="ECO:0000256" key="1">
    <source>
        <dbReference type="SAM" id="MobiDB-lite"/>
    </source>
</evidence>
<comment type="caution">
    <text evidence="2">The sequence shown here is derived from an EMBL/GenBank/DDBJ whole genome shotgun (WGS) entry which is preliminary data.</text>
</comment>